<dbReference type="EMBL" id="PVZC01000004">
    <property type="protein sequence ID" value="PRX98714.1"/>
    <property type="molecule type" value="Genomic_DNA"/>
</dbReference>
<evidence type="ECO:0000256" key="2">
    <source>
        <dbReference type="ARBA" id="ARBA00022692"/>
    </source>
</evidence>
<name>A0A2T0Q4J4_9ACTN</name>
<feature type="transmembrane region" description="Helical" evidence="5">
    <location>
        <begin position="288"/>
        <end position="307"/>
    </location>
</feature>
<gene>
    <name evidence="7" type="ORF">CLV72_104293</name>
</gene>
<evidence type="ECO:0000256" key="5">
    <source>
        <dbReference type="SAM" id="Phobius"/>
    </source>
</evidence>
<dbReference type="GO" id="GO:0005886">
    <property type="term" value="C:plasma membrane"/>
    <property type="evidence" value="ECO:0007669"/>
    <property type="project" value="UniProtKB-SubCell"/>
</dbReference>
<keyword evidence="8" id="KW-1185">Reference proteome</keyword>
<dbReference type="Pfam" id="PF07690">
    <property type="entry name" value="MFS_1"/>
    <property type="match status" value="1"/>
</dbReference>
<feature type="domain" description="Major facilitator superfamily (MFS) profile" evidence="6">
    <location>
        <begin position="25"/>
        <end position="401"/>
    </location>
</feature>
<evidence type="ECO:0000256" key="3">
    <source>
        <dbReference type="ARBA" id="ARBA00022989"/>
    </source>
</evidence>
<dbReference type="Proteomes" id="UP000237846">
    <property type="component" value="Unassembled WGS sequence"/>
</dbReference>
<dbReference type="SUPFAM" id="SSF103473">
    <property type="entry name" value="MFS general substrate transporter"/>
    <property type="match status" value="1"/>
</dbReference>
<feature type="transmembrane region" description="Helical" evidence="5">
    <location>
        <begin position="374"/>
        <end position="396"/>
    </location>
</feature>
<keyword evidence="3 5" id="KW-1133">Transmembrane helix</keyword>
<dbReference type="PANTHER" id="PTHR23523">
    <property type="match status" value="1"/>
</dbReference>
<dbReference type="GO" id="GO:0022857">
    <property type="term" value="F:transmembrane transporter activity"/>
    <property type="evidence" value="ECO:0007669"/>
    <property type="project" value="InterPro"/>
</dbReference>
<reference evidence="7 8" key="1">
    <citation type="submission" date="2018-03" db="EMBL/GenBank/DDBJ databases">
        <title>Genomic Encyclopedia of Archaeal and Bacterial Type Strains, Phase II (KMG-II): from individual species to whole genera.</title>
        <authorList>
            <person name="Goeker M."/>
        </authorList>
    </citation>
    <scope>NUCLEOTIDE SEQUENCE [LARGE SCALE GENOMIC DNA]</scope>
    <source>
        <strain evidence="7 8">DSM 45601</strain>
    </source>
</reference>
<feature type="transmembrane region" description="Helical" evidence="5">
    <location>
        <begin position="180"/>
        <end position="201"/>
    </location>
</feature>
<feature type="transmembrane region" description="Helical" evidence="5">
    <location>
        <begin position="222"/>
        <end position="245"/>
    </location>
</feature>
<feature type="transmembrane region" description="Helical" evidence="5">
    <location>
        <begin position="313"/>
        <end position="335"/>
    </location>
</feature>
<accession>A0A2T0Q4J4</accession>
<comment type="subcellular location">
    <subcellularLocation>
        <location evidence="1">Cell membrane</location>
        <topology evidence="1">Multi-pass membrane protein</topology>
    </subcellularLocation>
</comment>
<keyword evidence="2 5" id="KW-0812">Transmembrane</keyword>
<sequence length="407" mass="41173">MPTPASAPISGVSAAPARRPWLIAAALAAAVGLAALNMRTAISSVGAVLPEVQSGLGMSGSLAGLLTSLPLATYALFGAATPWLARRTGEHTLMLAALAALALGLWGRAAASGPWGFLAMSAVTLMGGAVANVALPGLIKRHFPDRIGAMTALYTTAMAVGTVVPAAATVPLALEAGWRFALGVWALPAVVGALPWLALLRRQPRGGGSAGLGLRALARSRLAWLAAVFFGCQAMLAFIMFGWYARLLRDAGLDAPAAGVQLALLAGLGVPLALVLPGLAARMRTQRPLLAVLAGCYLAGFLGLLAAPVAGVWAWTVLIGTGLGTFTVALTLFALRARTPEGTAALSAFAQSTGYLIATVGPLLVGLLHDHAGGAAPVVLMIAVTCVLVAAGWAVARPRFLEDELAA</sequence>
<protein>
    <submittedName>
        <fullName evidence="7">CP family cyanate transporter-like MFS transporter</fullName>
    </submittedName>
</protein>
<dbReference type="InterPro" id="IPR036259">
    <property type="entry name" value="MFS_trans_sf"/>
</dbReference>
<evidence type="ECO:0000313" key="8">
    <source>
        <dbReference type="Proteomes" id="UP000237846"/>
    </source>
</evidence>
<dbReference type="Gene3D" id="1.20.1250.20">
    <property type="entry name" value="MFS general substrate transporter like domains"/>
    <property type="match status" value="1"/>
</dbReference>
<organism evidence="7 8">
    <name type="scientific">Allonocardiopsis opalescens</name>
    <dbReference type="NCBI Taxonomy" id="1144618"/>
    <lineage>
        <taxon>Bacteria</taxon>
        <taxon>Bacillati</taxon>
        <taxon>Actinomycetota</taxon>
        <taxon>Actinomycetes</taxon>
        <taxon>Streptosporangiales</taxon>
        <taxon>Allonocardiopsis</taxon>
    </lineage>
</organism>
<keyword evidence="4 5" id="KW-0472">Membrane</keyword>
<feature type="transmembrane region" description="Helical" evidence="5">
    <location>
        <begin position="117"/>
        <end position="139"/>
    </location>
</feature>
<feature type="transmembrane region" description="Helical" evidence="5">
    <location>
        <begin position="257"/>
        <end position="276"/>
    </location>
</feature>
<dbReference type="PANTHER" id="PTHR23523:SF2">
    <property type="entry name" value="2-NITROIMIDAZOLE TRANSPORTER"/>
    <property type="match status" value="1"/>
</dbReference>
<dbReference type="InterPro" id="IPR052524">
    <property type="entry name" value="MFS_Cyanate_Porter"/>
</dbReference>
<feature type="transmembrane region" description="Helical" evidence="5">
    <location>
        <begin position="21"/>
        <end position="42"/>
    </location>
</feature>
<dbReference type="PROSITE" id="PS50850">
    <property type="entry name" value="MFS"/>
    <property type="match status" value="1"/>
</dbReference>
<feature type="transmembrane region" description="Helical" evidence="5">
    <location>
        <begin position="92"/>
        <end position="111"/>
    </location>
</feature>
<proteinExistence type="predicted"/>
<dbReference type="InterPro" id="IPR020846">
    <property type="entry name" value="MFS_dom"/>
</dbReference>
<evidence type="ECO:0000313" key="7">
    <source>
        <dbReference type="EMBL" id="PRX98714.1"/>
    </source>
</evidence>
<feature type="transmembrane region" description="Helical" evidence="5">
    <location>
        <begin position="151"/>
        <end position="174"/>
    </location>
</feature>
<evidence type="ECO:0000256" key="4">
    <source>
        <dbReference type="ARBA" id="ARBA00023136"/>
    </source>
</evidence>
<evidence type="ECO:0000259" key="6">
    <source>
        <dbReference type="PROSITE" id="PS50850"/>
    </source>
</evidence>
<feature type="transmembrane region" description="Helical" evidence="5">
    <location>
        <begin position="62"/>
        <end position="85"/>
    </location>
</feature>
<feature type="transmembrane region" description="Helical" evidence="5">
    <location>
        <begin position="347"/>
        <end position="368"/>
    </location>
</feature>
<comment type="caution">
    <text evidence="7">The sequence shown here is derived from an EMBL/GenBank/DDBJ whole genome shotgun (WGS) entry which is preliminary data.</text>
</comment>
<dbReference type="InterPro" id="IPR011701">
    <property type="entry name" value="MFS"/>
</dbReference>
<dbReference type="AlphaFoldDB" id="A0A2T0Q4J4"/>
<dbReference type="RefSeq" id="WP_245930213.1">
    <property type="nucleotide sequence ID" value="NZ_PVZC01000004.1"/>
</dbReference>
<evidence type="ECO:0000256" key="1">
    <source>
        <dbReference type="ARBA" id="ARBA00004651"/>
    </source>
</evidence>